<evidence type="ECO:0000256" key="2">
    <source>
        <dbReference type="ARBA" id="ARBA00022630"/>
    </source>
</evidence>
<dbReference type="SUPFAM" id="SSF51905">
    <property type="entry name" value="FAD/NAD(P)-binding domain"/>
    <property type="match status" value="1"/>
</dbReference>
<dbReference type="EMBL" id="OBQF01000003">
    <property type="protein sequence ID" value="SOC41755.1"/>
    <property type="molecule type" value="Genomic_DNA"/>
</dbReference>
<keyword evidence="3" id="KW-0274">FAD</keyword>
<dbReference type="InterPro" id="IPR006076">
    <property type="entry name" value="FAD-dep_OxRdtase"/>
</dbReference>
<dbReference type="Gene3D" id="3.50.50.60">
    <property type="entry name" value="FAD/NAD(P)-binding domain"/>
    <property type="match status" value="1"/>
</dbReference>
<dbReference type="GO" id="GO:0005829">
    <property type="term" value="C:cytosol"/>
    <property type="evidence" value="ECO:0007669"/>
    <property type="project" value="TreeGrafter"/>
</dbReference>
<comment type="cofactor">
    <cofactor evidence="1">
        <name>FAD</name>
        <dbReference type="ChEBI" id="CHEBI:57692"/>
    </cofactor>
</comment>
<dbReference type="InterPro" id="IPR036188">
    <property type="entry name" value="FAD/NAD-bd_sf"/>
</dbReference>
<dbReference type="PANTHER" id="PTHR10961:SF7">
    <property type="entry name" value="FAD DEPENDENT OXIDOREDUCTASE DOMAIN-CONTAINING PROTEIN"/>
    <property type="match status" value="1"/>
</dbReference>
<evidence type="ECO:0000256" key="1">
    <source>
        <dbReference type="ARBA" id="ARBA00001974"/>
    </source>
</evidence>
<evidence type="ECO:0000256" key="4">
    <source>
        <dbReference type="ARBA" id="ARBA00023002"/>
    </source>
</evidence>
<evidence type="ECO:0000313" key="6">
    <source>
        <dbReference type="EMBL" id="SOC41755.1"/>
    </source>
</evidence>
<organism evidence="6 7">
    <name type="scientific">Salinicoccus kekensis</name>
    <dbReference type="NCBI Taxonomy" id="714307"/>
    <lineage>
        <taxon>Bacteria</taxon>
        <taxon>Bacillati</taxon>
        <taxon>Bacillota</taxon>
        <taxon>Bacilli</taxon>
        <taxon>Bacillales</taxon>
        <taxon>Staphylococcaceae</taxon>
        <taxon>Salinicoccus</taxon>
    </lineage>
</organism>
<protein>
    <submittedName>
        <fullName evidence="6">N-methyl-L-tryptophan oxidase</fullName>
    </submittedName>
</protein>
<dbReference type="GO" id="GO:0008115">
    <property type="term" value="F:sarcosine oxidase activity"/>
    <property type="evidence" value="ECO:0007669"/>
    <property type="project" value="TreeGrafter"/>
</dbReference>
<keyword evidence="2" id="KW-0285">Flavoprotein</keyword>
<accession>A0A285UIN1</accession>
<keyword evidence="7" id="KW-1185">Reference proteome</keyword>
<dbReference type="Proteomes" id="UP000219412">
    <property type="component" value="Unassembled WGS sequence"/>
</dbReference>
<reference evidence="7" key="1">
    <citation type="submission" date="2017-08" db="EMBL/GenBank/DDBJ databases">
        <authorList>
            <person name="Varghese N."/>
            <person name="Submissions S."/>
        </authorList>
    </citation>
    <scope>NUCLEOTIDE SEQUENCE [LARGE SCALE GENOMIC DNA]</scope>
    <source>
        <strain evidence="7">DSM 23173</strain>
    </source>
</reference>
<evidence type="ECO:0000256" key="3">
    <source>
        <dbReference type="ARBA" id="ARBA00022827"/>
    </source>
</evidence>
<dbReference type="SUPFAM" id="SSF54373">
    <property type="entry name" value="FAD-linked reductases, C-terminal domain"/>
    <property type="match status" value="1"/>
</dbReference>
<dbReference type="PANTHER" id="PTHR10961">
    <property type="entry name" value="PEROXISOMAL SARCOSINE OXIDASE"/>
    <property type="match status" value="1"/>
</dbReference>
<dbReference type="InterPro" id="IPR045170">
    <property type="entry name" value="MTOX"/>
</dbReference>
<feature type="domain" description="FAD dependent oxidoreductase" evidence="5">
    <location>
        <begin position="1"/>
        <end position="347"/>
    </location>
</feature>
<keyword evidence="4" id="KW-0560">Oxidoreductase</keyword>
<evidence type="ECO:0000313" key="7">
    <source>
        <dbReference type="Proteomes" id="UP000219412"/>
    </source>
</evidence>
<evidence type="ECO:0000259" key="5">
    <source>
        <dbReference type="Pfam" id="PF01266"/>
    </source>
</evidence>
<gene>
    <name evidence="6" type="ORF">SAMN05878391_1403</name>
</gene>
<dbReference type="Pfam" id="PF01266">
    <property type="entry name" value="DAO"/>
    <property type="match status" value="1"/>
</dbReference>
<dbReference type="Gene3D" id="3.30.9.10">
    <property type="entry name" value="D-Amino Acid Oxidase, subunit A, domain 2"/>
    <property type="match status" value="1"/>
</dbReference>
<name>A0A285UIN1_9STAP</name>
<sequence length="376" mass="42343">MGMSSGYYLSEKGLKVLMIDAYDPPHDNGSHGGDTRLIRHAVGEGLHYIPLALRSQEMWNELQNHSEDEIFRETGILNFGYKGSEFLGNTIEGAREYGLEIETLTQEEILERWPDMQGEDLDIGYYEEKGGVIMGGNAIRTYRRLALQNGAELLIDTPVKSIHPEDDKVTVQTEHDTFTGDQLILSAGGWTGTFLKDLGLDLKLQPSRRTIAWFEADESLYSSDNFPGFIGRSRKGAYYGFPSIDGTGVKIGRFNGDPEDDDEPENMDKTFGAFEKDEGHLRDFLDEYMKEANGKLNRGVTCIFSNTPDEDFIIDRHPEHENIFIAGGFSGHGFKYVPVIGEIFTQLITEGKTEHDISEFSVTRDILYEKKHSAKL</sequence>
<proteinExistence type="predicted"/>
<dbReference type="NCBIfam" id="NF008425">
    <property type="entry name" value="PRK11259.1"/>
    <property type="match status" value="1"/>
</dbReference>
<dbReference type="GO" id="GO:0050660">
    <property type="term" value="F:flavin adenine dinucleotide binding"/>
    <property type="evidence" value="ECO:0007669"/>
    <property type="project" value="InterPro"/>
</dbReference>
<dbReference type="AlphaFoldDB" id="A0A285UIN1"/>